<gene>
    <name evidence="3" type="ORF">G5B36_12505</name>
    <name evidence="2" type="ORF">L0N08_04660</name>
</gene>
<name>A0AAW5BLK8_9FIRM</name>
<sequence length="73" mass="8063">MQVSWSGGGRLARNRWQDVTGTESLAEGSGPEPLTKNCGYRYRLPGKRFTGQPVCVSFGVCWNIAFRRTLAPS</sequence>
<comment type="caution">
    <text evidence="2">The sequence shown here is derived from an EMBL/GenBank/DDBJ whole genome shotgun (WGS) entry which is preliminary data.</text>
</comment>
<feature type="compositionally biased region" description="Gly residues" evidence="1">
    <location>
        <begin position="1"/>
        <end position="10"/>
    </location>
</feature>
<reference evidence="3 4" key="1">
    <citation type="journal article" date="2020" name="Cell Host Microbe">
        <title>Functional and Genomic Variation between Human-Derived Isolates of Lachnospiraceae Reveals Inter- and Intra-Species Diversity.</title>
        <authorList>
            <person name="Sorbara M.T."/>
            <person name="Littmann E.R."/>
            <person name="Fontana E."/>
            <person name="Moody T.U."/>
            <person name="Kohout C.E."/>
            <person name="Gjonbalaj M."/>
            <person name="Eaton V."/>
            <person name="Seok R."/>
            <person name="Leiner I.M."/>
            <person name="Pamer E.G."/>
        </authorList>
    </citation>
    <scope>NUCLEOTIDE SEQUENCE [LARGE SCALE GENOMIC DNA]</scope>
    <source>
        <strain evidence="3 4">MSK.1.17</strain>
    </source>
</reference>
<dbReference type="AlphaFoldDB" id="A0AAW5BLK8"/>
<dbReference type="EMBL" id="JAKNGE010000004">
    <property type="protein sequence ID" value="MCG4744697.1"/>
    <property type="molecule type" value="Genomic_DNA"/>
</dbReference>
<keyword evidence="4" id="KW-1185">Reference proteome</keyword>
<reference evidence="3" key="2">
    <citation type="submission" date="2020-02" db="EMBL/GenBank/DDBJ databases">
        <authorList>
            <person name="Littmann E."/>
            <person name="Sorbara M."/>
        </authorList>
    </citation>
    <scope>NUCLEOTIDE SEQUENCE</scope>
    <source>
        <strain evidence="3">MSK.1.17</strain>
    </source>
</reference>
<protein>
    <submittedName>
        <fullName evidence="2">Uncharacterized protein</fullName>
    </submittedName>
</protein>
<dbReference type="RefSeq" id="WP_165642240.1">
    <property type="nucleotide sequence ID" value="NZ_JAKNGE010000004.1"/>
</dbReference>
<feature type="region of interest" description="Disordered" evidence="1">
    <location>
        <begin position="1"/>
        <end position="34"/>
    </location>
</feature>
<accession>A0AAW5BLK8</accession>
<evidence type="ECO:0000313" key="4">
    <source>
        <dbReference type="Proteomes" id="UP000669239"/>
    </source>
</evidence>
<evidence type="ECO:0000313" key="5">
    <source>
        <dbReference type="Proteomes" id="UP001299608"/>
    </source>
</evidence>
<evidence type="ECO:0000256" key="1">
    <source>
        <dbReference type="SAM" id="MobiDB-lite"/>
    </source>
</evidence>
<evidence type="ECO:0000313" key="3">
    <source>
        <dbReference type="EMBL" id="NSJ49515.1"/>
    </source>
</evidence>
<dbReference type="EMBL" id="JAAITT010000016">
    <property type="protein sequence ID" value="NSJ49515.1"/>
    <property type="molecule type" value="Genomic_DNA"/>
</dbReference>
<proteinExistence type="predicted"/>
<reference evidence="2" key="3">
    <citation type="submission" date="2022-01" db="EMBL/GenBank/DDBJ databases">
        <title>Collection of gut derived symbiotic bacterial strains cultured from healthy donors.</title>
        <authorList>
            <person name="Lin H."/>
            <person name="Kohout C."/>
            <person name="Waligurski E."/>
            <person name="Pamer E.G."/>
        </authorList>
    </citation>
    <scope>NUCLEOTIDE SEQUENCE</scope>
    <source>
        <strain evidence="2">DFI.6.55</strain>
    </source>
</reference>
<dbReference type="Proteomes" id="UP001299608">
    <property type="component" value="Unassembled WGS sequence"/>
</dbReference>
<organism evidence="2 5">
    <name type="scientific">Enterocloster aldenensis</name>
    <dbReference type="NCBI Taxonomy" id="358742"/>
    <lineage>
        <taxon>Bacteria</taxon>
        <taxon>Bacillati</taxon>
        <taxon>Bacillota</taxon>
        <taxon>Clostridia</taxon>
        <taxon>Lachnospirales</taxon>
        <taxon>Lachnospiraceae</taxon>
        <taxon>Enterocloster</taxon>
    </lineage>
</organism>
<evidence type="ECO:0000313" key="2">
    <source>
        <dbReference type="EMBL" id="MCG4744697.1"/>
    </source>
</evidence>
<dbReference type="Proteomes" id="UP000669239">
    <property type="component" value="Unassembled WGS sequence"/>
</dbReference>